<feature type="chain" id="PRO_5003578024" evidence="2">
    <location>
        <begin position="18"/>
        <end position="245"/>
    </location>
</feature>
<dbReference type="HOGENOM" id="CLU_1135664_0_0_1"/>
<reference evidence="3" key="2">
    <citation type="journal article" date="2008" name="Genome Biol.">
        <title>Improved genome assembly and evidence-based global gene model set for the chordate Ciona intestinalis: new insight into intron and operon populations.</title>
        <authorList>
            <person name="Satou Y."/>
            <person name="Mineta K."/>
            <person name="Ogasawara M."/>
            <person name="Sasakura Y."/>
            <person name="Shoguchi E."/>
            <person name="Ueno K."/>
            <person name="Yamada L."/>
            <person name="Matsumoto J."/>
            <person name="Wasserscheid J."/>
            <person name="Dewar K."/>
            <person name="Wiley G.B."/>
            <person name="Macmil S.L."/>
            <person name="Roe B.A."/>
            <person name="Zeller R.W."/>
            <person name="Hastings K.E."/>
            <person name="Lemaire P."/>
            <person name="Lindquist E."/>
            <person name="Endo T."/>
            <person name="Hotta K."/>
            <person name="Inaba K."/>
        </authorList>
    </citation>
    <scope>NUCLEOTIDE SEQUENCE [LARGE SCALE GENOMIC DNA]</scope>
    <source>
        <strain evidence="3">wild type</strain>
    </source>
</reference>
<feature type="compositionally biased region" description="Acidic residues" evidence="1">
    <location>
        <begin position="211"/>
        <end position="224"/>
    </location>
</feature>
<keyword evidence="4" id="KW-1185">Reference proteome</keyword>
<feature type="compositionally biased region" description="Basic and acidic residues" evidence="1">
    <location>
        <begin position="101"/>
        <end position="118"/>
    </location>
</feature>
<evidence type="ECO:0000313" key="3">
    <source>
        <dbReference type="Ensembl" id="ENSCINP00000031145.1"/>
    </source>
</evidence>
<keyword evidence="2" id="KW-0732">Signal</keyword>
<evidence type="ECO:0000256" key="2">
    <source>
        <dbReference type="SAM" id="SignalP"/>
    </source>
</evidence>
<name>H2XNB2_CIOIN</name>
<dbReference type="EMBL" id="EAAA01001304">
    <property type="status" value="NOT_ANNOTATED_CDS"/>
    <property type="molecule type" value="Genomic_DNA"/>
</dbReference>
<feature type="signal peptide" evidence="2">
    <location>
        <begin position="1"/>
        <end position="17"/>
    </location>
</feature>
<reference evidence="3" key="4">
    <citation type="submission" date="2025-09" db="UniProtKB">
        <authorList>
            <consortium name="Ensembl"/>
        </authorList>
    </citation>
    <scope>IDENTIFICATION</scope>
</reference>
<dbReference type="Ensembl" id="ENSCINT00000033433.1">
    <property type="protein sequence ID" value="ENSCINP00000031145.1"/>
    <property type="gene ID" value="ENSCING00000019221.1"/>
</dbReference>
<accession>H2XNB2</accession>
<dbReference type="AlphaFoldDB" id="H2XNB2"/>
<reference evidence="3" key="3">
    <citation type="submission" date="2025-08" db="UniProtKB">
        <authorList>
            <consortium name="Ensembl"/>
        </authorList>
    </citation>
    <scope>IDENTIFICATION</scope>
</reference>
<sequence>MKVYAVLILFLFTLGNCKRCDNKKWITRCKISEGPMAMMRTGECGYCNNTQRFCEGECLGLNFFTCWDRHVFENPEPCDEASCEVVDGKQTGVCTTGDIVPKLKDVTPEENEKNGKEQGEEETSDDGKEKIPDNDTEKTKENNENKTPENDDKIVRNDPNKVVVKEDQQEDPSNVKTPNDGSNNKDKPKEAPNGVTPETVTPTNNQSEVDNFTEPDDNFIEPDDDKGKNKCYDEGGTCDGKVDKD</sequence>
<feature type="compositionally biased region" description="Basic and acidic residues" evidence="1">
    <location>
        <begin position="125"/>
        <end position="167"/>
    </location>
</feature>
<proteinExistence type="predicted"/>
<evidence type="ECO:0000313" key="4">
    <source>
        <dbReference type="Proteomes" id="UP000008144"/>
    </source>
</evidence>
<dbReference type="InParanoid" id="H2XNB2"/>
<feature type="compositionally biased region" description="Polar residues" evidence="1">
    <location>
        <begin position="196"/>
        <end position="210"/>
    </location>
</feature>
<dbReference type="GeneTree" id="ENSGT00660000097381"/>
<organism evidence="3 4">
    <name type="scientific">Ciona intestinalis</name>
    <name type="common">Transparent sea squirt</name>
    <name type="synonym">Ascidia intestinalis</name>
    <dbReference type="NCBI Taxonomy" id="7719"/>
    <lineage>
        <taxon>Eukaryota</taxon>
        <taxon>Metazoa</taxon>
        <taxon>Chordata</taxon>
        <taxon>Tunicata</taxon>
        <taxon>Ascidiacea</taxon>
        <taxon>Phlebobranchia</taxon>
        <taxon>Cionidae</taxon>
        <taxon>Ciona</taxon>
    </lineage>
</organism>
<evidence type="ECO:0000256" key="1">
    <source>
        <dbReference type="SAM" id="MobiDB-lite"/>
    </source>
</evidence>
<reference evidence="4" key="1">
    <citation type="journal article" date="2002" name="Science">
        <title>The draft genome of Ciona intestinalis: insights into chordate and vertebrate origins.</title>
        <authorList>
            <person name="Dehal P."/>
            <person name="Satou Y."/>
            <person name="Campbell R.K."/>
            <person name="Chapman J."/>
            <person name="Degnan B."/>
            <person name="De Tomaso A."/>
            <person name="Davidson B."/>
            <person name="Di Gregorio A."/>
            <person name="Gelpke M."/>
            <person name="Goodstein D.M."/>
            <person name="Harafuji N."/>
            <person name="Hastings K.E."/>
            <person name="Ho I."/>
            <person name="Hotta K."/>
            <person name="Huang W."/>
            <person name="Kawashima T."/>
            <person name="Lemaire P."/>
            <person name="Martinez D."/>
            <person name="Meinertzhagen I.A."/>
            <person name="Necula S."/>
            <person name="Nonaka M."/>
            <person name="Putnam N."/>
            <person name="Rash S."/>
            <person name="Saiga H."/>
            <person name="Satake M."/>
            <person name="Terry A."/>
            <person name="Yamada L."/>
            <person name="Wang H.G."/>
            <person name="Awazu S."/>
            <person name="Azumi K."/>
            <person name="Boore J."/>
            <person name="Branno M."/>
            <person name="Chin-Bow S."/>
            <person name="DeSantis R."/>
            <person name="Doyle S."/>
            <person name="Francino P."/>
            <person name="Keys D.N."/>
            <person name="Haga S."/>
            <person name="Hayashi H."/>
            <person name="Hino K."/>
            <person name="Imai K.S."/>
            <person name="Inaba K."/>
            <person name="Kano S."/>
            <person name="Kobayashi K."/>
            <person name="Kobayashi M."/>
            <person name="Lee B.I."/>
            <person name="Makabe K.W."/>
            <person name="Manohar C."/>
            <person name="Matassi G."/>
            <person name="Medina M."/>
            <person name="Mochizuki Y."/>
            <person name="Mount S."/>
            <person name="Morishita T."/>
            <person name="Miura S."/>
            <person name="Nakayama A."/>
            <person name="Nishizaka S."/>
            <person name="Nomoto H."/>
            <person name="Ohta F."/>
            <person name="Oishi K."/>
            <person name="Rigoutsos I."/>
            <person name="Sano M."/>
            <person name="Sasaki A."/>
            <person name="Sasakura Y."/>
            <person name="Shoguchi E."/>
            <person name="Shin-i T."/>
            <person name="Spagnuolo A."/>
            <person name="Stainier D."/>
            <person name="Suzuki M.M."/>
            <person name="Tassy O."/>
            <person name="Takatori N."/>
            <person name="Tokuoka M."/>
            <person name="Yagi K."/>
            <person name="Yoshizaki F."/>
            <person name="Wada S."/>
            <person name="Zhang C."/>
            <person name="Hyatt P.D."/>
            <person name="Larimer F."/>
            <person name="Detter C."/>
            <person name="Doggett N."/>
            <person name="Glavina T."/>
            <person name="Hawkins T."/>
            <person name="Richardson P."/>
            <person name="Lucas S."/>
            <person name="Kohara Y."/>
            <person name="Levine M."/>
            <person name="Satoh N."/>
            <person name="Rokhsar D.S."/>
        </authorList>
    </citation>
    <scope>NUCLEOTIDE SEQUENCE [LARGE SCALE GENOMIC DNA]</scope>
</reference>
<dbReference type="Proteomes" id="UP000008144">
    <property type="component" value="Chromosome 14"/>
</dbReference>
<feature type="compositionally biased region" description="Polar residues" evidence="1">
    <location>
        <begin position="171"/>
        <end position="182"/>
    </location>
</feature>
<feature type="region of interest" description="Disordered" evidence="1">
    <location>
        <begin position="101"/>
        <end position="245"/>
    </location>
</feature>
<protein>
    <submittedName>
        <fullName evidence="3">Uncharacterized protein</fullName>
    </submittedName>
</protein>